<dbReference type="RefSeq" id="XP_024675041.1">
    <property type="nucleotide sequence ID" value="XM_024815989.1"/>
</dbReference>
<feature type="signal peptide" evidence="2">
    <location>
        <begin position="1"/>
        <end position="15"/>
    </location>
</feature>
<dbReference type="InterPro" id="IPR029476">
    <property type="entry name" value="DNase_NucA_NucB"/>
</dbReference>
<proteinExistence type="predicted"/>
<accession>A0A2I2FK81</accession>
<gene>
    <name evidence="4" type="ORF">BDW47DRAFT_123090</name>
</gene>
<dbReference type="STRING" id="41067.A0A2I2FK81"/>
<evidence type="ECO:0000313" key="5">
    <source>
        <dbReference type="Proteomes" id="UP000234585"/>
    </source>
</evidence>
<keyword evidence="5" id="KW-1185">Reference proteome</keyword>
<sequence>MRAFTLIALVPFALGISQHPMLNLDCTKYPGPCNNDCYAAYVANKPLILNYNGPDGKSGARRKAAGCVSPSPCRNDKMKKQSKDDDTCDEYPYASTKEGGTGAIIRCTNGAENSREGTDLSSFFRSTCGNKPCTFRVNFGNPGGGGSPYCLNGNSANDGYQYSFKGGGKYDLASRDFDDIEDSPLGLHEPDPADFFHPHLRREFLLEDGSRTVLSSRDQTTSYNDTIFYSLRDGEVVETRAVKELLGEEKSPELQHPSLRRKRALQFAS</sequence>
<dbReference type="GeneID" id="36523149"/>
<dbReference type="OrthoDB" id="2748312at2759"/>
<evidence type="ECO:0000256" key="1">
    <source>
        <dbReference type="SAM" id="MobiDB-lite"/>
    </source>
</evidence>
<dbReference type="EMBL" id="KZ559122">
    <property type="protein sequence ID" value="PLB41029.1"/>
    <property type="molecule type" value="Genomic_DNA"/>
</dbReference>
<keyword evidence="2" id="KW-0732">Signal</keyword>
<name>A0A2I2FK81_ASPCN</name>
<evidence type="ECO:0000259" key="3">
    <source>
        <dbReference type="Pfam" id="PF14040"/>
    </source>
</evidence>
<reference evidence="4 5" key="1">
    <citation type="submission" date="2017-12" db="EMBL/GenBank/DDBJ databases">
        <authorList>
            <consortium name="DOE Joint Genome Institute"/>
            <person name="Haridas S."/>
            <person name="Kjaerbolling I."/>
            <person name="Vesth T.C."/>
            <person name="Frisvad J.C."/>
            <person name="Nybo J.L."/>
            <person name="Theobald S."/>
            <person name="Kuo A."/>
            <person name="Bowyer P."/>
            <person name="Matsuda Y."/>
            <person name="Mondo S."/>
            <person name="Lyhne E.K."/>
            <person name="Kogle M.E."/>
            <person name="Clum A."/>
            <person name="Lipzen A."/>
            <person name="Salamov A."/>
            <person name="Ngan C.Y."/>
            <person name="Daum C."/>
            <person name="Chiniquy J."/>
            <person name="Barry K."/>
            <person name="LaButti K."/>
            <person name="Simmons B.A."/>
            <person name="Magnuson J.K."/>
            <person name="Mortensen U.H."/>
            <person name="Larsen T.O."/>
            <person name="Grigoriev I.V."/>
            <person name="Baker S.E."/>
            <person name="Andersen M.R."/>
            <person name="Nordberg H.P."/>
            <person name="Cantor M.N."/>
            <person name="Hua S.X."/>
        </authorList>
    </citation>
    <scope>NUCLEOTIDE SEQUENCE [LARGE SCALE GENOMIC DNA]</scope>
    <source>
        <strain evidence="4 5">CBS 102.13</strain>
    </source>
</reference>
<feature type="compositionally biased region" description="Basic residues" evidence="1">
    <location>
        <begin position="258"/>
        <end position="269"/>
    </location>
</feature>
<dbReference type="Pfam" id="PF14040">
    <property type="entry name" value="DNase_NucA_NucB"/>
    <property type="match status" value="1"/>
</dbReference>
<evidence type="ECO:0000256" key="2">
    <source>
        <dbReference type="SAM" id="SignalP"/>
    </source>
</evidence>
<feature type="region of interest" description="Disordered" evidence="1">
    <location>
        <begin position="248"/>
        <end position="269"/>
    </location>
</feature>
<feature type="domain" description="Deoxyribonuclease NucA/NucB" evidence="3">
    <location>
        <begin position="37"/>
        <end position="126"/>
    </location>
</feature>
<evidence type="ECO:0000313" key="4">
    <source>
        <dbReference type="EMBL" id="PLB41029.1"/>
    </source>
</evidence>
<organism evidence="4 5">
    <name type="scientific">Aspergillus candidus</name>
    <dbReference type="NCBI Taxonomy" id="41067"/>
    <lineage>
        <taxon>Eukaryota</taxon>
        <taxon>Fungi</taxon>
        <taxon>Dikarya</taxon>
        <taxon>Ascomycota</taxon>
        <taxon>Pezizomycotina</taxon>
        <taxon>Eurotiomycetes</taxon>
        <taxon>Eurotiomycetidae</taxon>
        <taxon>Eurotiales</taxon>
        <taxon>Aspergillaceae</taxon>
        <taxon>Aspergillus</taxon>
        <taxon>Aspergillus subgen. Circumdati</taxon>
    </lineage>
</organism>
<dbReference type="Proteomes" id="UP000234585">
    <property type="component" value="Unassembled WGS sequence"/>
</dbReference>
<dbReference type="AlphaFoldDB" id="A0A2I2FK81"/>
<protein>
    <submittedName>
        <fullName evidence="4">Deoxyribonuclease NucA/NucB-domain-containing protein</fullName>
    </submittedName>
</protein>
<feature type="chain" id="PRO_5014112813" evidence="2">
    <location>
        <begin position="16"/>
        <end position="269"/>
    </location>
</feature>